<evidence type="ECO:0000256" key="1">
    <source>
        <dbReference type="SAM" id="Phobius"/>
    </source>
</evidence>
<dbReference type="InterPro" id="IPR000157">
    <property type="entry name" value="TIR_dom"/>
</dbReference>
<feature type="domain" description="TIR" evidence="2">
    <location>
        <begin position="1"/>
        <end position="129"/>
    </location>
</feature>
<evidence type="ECO:0000313" key="4">
    <source>
        <dbReference type="Proteomes" id="UP000474777"/>
    </source>
</evidence>
<dbReference type="Proteomes" id="UP000474777">
    <property type="component" value="Unassembled WGS sequence"/>
</dbReference>
<protein>
    <submittedName>
        <fullName evidence="3">Toll/interleukin-1 receptor domain-containing protein</fullName>
    </submittedName>
</protein>
<dbReference type="RefSeq" id="WP_163916319.1">
    <property type="nucleotide sequence ID" value="NZ_JAAGWD010000008.1"/>
</dbReference>
<keyword evidence="4" id="KW-1185">Reference proteome</keyword>
<dbReference type="Gene3D" id="3.40.50.10140">
    <property type="entry name" value="Toll/interleukin-1 receptor homology (TIR) domain"/>
    <property type="match status" value="1"/>
</dbReference>
<keyword evidence="3" id="KW-0675">Receptor</keyword>
<accession>A0A6B3LR37</accession>
<dbReference type="PROSITE" id="PS50104">
    <property type="entry name" value="TIR"/>
    <property type="match status" value="1"/>
</dbReference>
<feature type="transmembrane region" description="Helical" evidence="1">
    <location>
        <begin position="215"/>
        <end position="235"/>
    </location>
</feature>
<dbReference type="AlphaFoldDB" id="A0A6B3LR37"/>
<evidence type="ECO:0000313" key="3">
    <source>
        <dbReference type="EMBL" id="NEM99289.1"/>
    </source>
</evidence>
<dbReference type="SUPFAM" id="SSF52200">
    <property type="entry name" value="Toll/Interleukin receptor TIR domain"/>
    <property type="match status" value="1"/>
</dbReference>
<reference evidence="3 4" key="1">
    <citation type="submission" date="2020-02" db="EMBL/GenBank/DDBJ databases">
        <authorList>
            <person name="Kim M.K."/>
        </authorList>
    </citation>
    <scope>NUCLEOTIDE SEQUENCE [LARGE SCALE GENOMIC DNA]</scope>
    <source>
        <strain evidence="3 4">BT327</strain>
    </source>
</reference>
<keyword evidence="1" id="KW-0472">Membrane</keyword>
<keyword evidence="1" id="KW-1133">Transmembrane helix</keyword>
<dbReference type="EMBL" id="JAAGWD010000008">
    <property type="protein sequence ID" value="NEM99289.1"/>
    <property type="molecule type" value="Genomic_DNA"/>
</dbReference>
<organism evidence="3 4">
    <name type="scientific">Pontibacter burrus</name>
    <dbReference type="NCBI Taxonomy" id="2704466"/>
    <lineage>
        <taxon>Bacteria</taxon>
        <taxon>Pseudomonadati</taxon>
        <taxon>Bacteroidota</taxon>
        <taxon>Cytophagia</taxon>
        <taxon>Cytophagales</taxon>
        <taxon>Hymenobacteraceae</taxon>
        <taxon>Pontibacter</taxon>
    </lineage>
</organism>
<feature type="transmembrane region" description="Helical" evidence="1">
    <location>
        <begin position="174"/>
        <end position="195"/>
    </location>
</feature>
<sequence>MAKLYISYQHTDVQIVRSITEELRQRGHEILMDDSVLKVGQDWRKALLQSLKEADGVLVLITEKSLESKYVVSEIGTARAYVAESSNKKFIIPVIYGAIPIPSFIEDLYCIRLDPINFSQAIDKIDNSISSFLGKKEAEKENENQERQQIEIKAGDYIKDATNALNKRELHNRWIAYLCYIIGFITLIWGIQVGIQGFKAITDIQSLLEEYPNQVWGIYILSILKSTIIIGLLIAGSKYTFTLGKSFMHEALRNADRIHAISFGEFYLKAYGDKVDSHNDVKEVFQHWNIDKPSSFSGIESQSYDPKFSESLLEVIKTLSNKVKNNE</sequence>
<dbReference type="Pfam" id="PF13676">
    <property type="entry name" value="TIR_2"/>
    <property type="match status" value="1"/>
</dbReference>
<gene>
    <name evidence="3" type="ORF">GXP69_16430</name>
</gene>
<keyword evidence="1" id="KW-0812">Transmembrane</keyword>
<name>A0A6B3LR37_9BACT</name>
<dbReference type="GO" id="GO:0007165">
    <property type="term" value="P:signal transduction"/>
    <property type="evidence" value="ECO:0007669"/>
    <property type="project" value="InterPro"/>
</dbReference>
<evidence type="ECO:0000259" key="2">
    <source>
        <dbReference type="PROSITE" id="PS50104"/>
    </source>
</evidence>
<comment type="caution">
    <text evidence="3">The sequence shown here is derived from an EMBL/GenBank/DDBJ whole genome shotgun (WGS) entry which is preliminary data.</text>
</comment>
<proteinExistence type="predicted"/>
<dbReference type="InterPro" id="IPR035897">
    <property type="entry name" value="Toll_tir_struct_dom_sf"/>
</dbReference>